<feature type="transmembrane region" description="Helical" evidence="1">
    <location>
        <begin position="97"/>
        <end position="117"/>
    </location>
</feature>
<protein>
    <recommendedName>
        <fullName evidence="4">Sugar phosphate transporter domain-containing protein</fullName>
    </recommendedName>
</protein>
<dbReference type="InParanoid" id="H2YJZ9"/>
<dbReference type="AlphaFoldDB" id="H2YJZ9"/>
<dbReference type="STRING" id="51511.ENSCSAVP00000005648"/>
<reference evidence="3" key="1">
    <citation type="submission" date="2003-08" db="EMBL/GenBank/DDBJ databases">
        <authorList>
            <person name="Birren B."/>
            <person name="Nusbaum C."/>
            <person name="Abebe A."/>
            <person name="Abouelleil A."/>
            <person name="Adekoya E."/>
            <person name="Ait-zahra M."/>
            <person name="Allen N."/>
            <person name="Allen T."/>
            <person name="An P."/>
            <person name="Anderson M."/>
            <person name="Anderson S."/>
            <person name="Arachchi H."/>
            <person name="Armbruster J."/>
            <person name="Bachantsang P."/>
            <person name="Baldwin J."/>
            <person name="Barry A."/>
            <person name="Bayul T."/>
            <person name="Blitshsteyn B."/>
            <person name="Bloom T."/>
            <person name="Blye J."/>
            <person name="Boguslavskiy L."/>
            <person name="Borowsky M."/>
            <person name="Boukhgalter B."/>
            <person name="Brunache A."/>
            <person name="Butler J."/>
            <person name="Calixte N."/>
            <person name="Calvo S."/>
            <person name="Camarata J."/>
            <person name="Campo K."/>
            <person name="Chang J."/>
            <person name="Cheshatsang Y."/>
            <person name="Citroen M."/>
            <person name="Collymore A."/>
            <person name="Considine T."/>
            <person name="Cook A."/>
            <person name="Cooke P."/>
            <person name="Corum B."/>
            <person name="Cuomo C."/>
            <person name="David R."/>
            <person name="Dawoe T."/>
            <person name="Degray S."/>
            <person name="Dodge S."/>
            <person name="Dooley K."/>
            <person name="Dorje P."/>
            <person name="Dorjee K."/>
            <person name="Dorris L."/>
            <person name="Duffey N."/>
            <person name="Dupes A."/>
            <person name="Elkins T."/>
            <person name="Engels R."/>
            <person name="Erickson J."/>
            <person name="Farina A."/>
            <person name="Faro S."/>
            <person name="Ferreira P."/>
            <person name="Fischer H."/>
            <person name="Fitzgerald M."/>
            <person name="Foley K."/>
            <person name="Gage D."/>
            <person name="Galagan J."/>
            <person name="Gearin G."/>
            <person name="Gnerre S."/>
            <person name="Gnirke A."/>
            <person name="Goyette A."/>
            <person name="Graham J."/>
            <person name="Grandbois E."/>
            <person name="Gyaltsen K."/>
            <person name="Hafez N."/>
            <person name="Hagopian D."/>
            <person name="Hagos B."/>
            <person name="Hall J."/>
            <person name="Hatcher B."/>
            <person name="Heller A."/>
            <person name="Higgins H."/>
            <person name="Honan T."/>
            <person name="Horn A."/>
            <person name="Houde N."/>
            <person name="Hughes L."/>
            <person name="Hulme W."/>
            <person name="Husby E."/>
            <person name="Iliev I."/>
            <person name="Jaffe D."/>
            <person name="Jones C."/>
            <person name="Kamal M."/>
            <person name="Kamat A."/>
            <person name="Kamvysselis M."/>
            <person name="Karlsson E."/>
            <person name="Kells C."/>
            <person name="Kieu A."/>
            <person name="Kisner P."/>
            <person name="Kodira C."/>
            <person name="Kulbokas E."/>
            <person name="Labutti K."/>
            <person name="Lama D."/>
            <person name="Landers T."/>
            <person name="Leger J."/>
            <person name="Levine S."/>
            <person name="Lewis D."/>
            <person name="Lewis T."/>
            <person name="Lindblad-toh K."/>
            <person name="Liu X."/>
            <person name="Lokyitsang T."/>
            <person name="Lokyitsang Y."/>
            <person name="Lucien O."/>
            <person name="Lui A."/>
            <person name="Ma L.J."/>
            <person name="Mabbitt R."/>
            <person name="Macdonald J."/>
            <person name="Maclean C."/>
            <person name="Major J."/>
            <person name="Manning J."/>
            <person name="Marabella R."/>
            <person name="Maru K."/>
            <person name="Matthews C."/>
            <person name="Mauceli E."/>
            <person name="Mccarthy M."/>
            <person name="Mcdonough S."/>
            <person name="Mcghee T."/>
            <person name="Meldrim J."/>
            <person name="Meneus L."/>
            <person name="Mesirov J."/>
            <person name="Mihalev A."/>
            <person name="Mihova T."/>
            <person name="Mikkelsen T."/>
            <person name="Mlenga V."/>
            <person name="Moru K."/>
            <person name="Mozes J."/>
            <person name="Mulrain L."/>
            <person name="Munson G."/>
            <person name="Naylor J."/>
            <person name="Newes C."/>
            <person name="Nguyen C."/>
            <person name="Nguyen N."/>
            <person name="Nguyen T."/>
            <person name="Nicol R."/>
            <person name="Nielsen C."/>
            <person name="Nizzari M."/>
            <person name="Norbu C."/>
            <person name="Norbu N."/>
            <person name="O'donnell P."/>
            <person name="Okoawo O."/>
            <person name="O'leary S."/>
            <person name="Omotosho B."/>
            <person name="O'neill K."/>
            <person name="Osman S."/>
            <person name="Parker S."/>
            <person name="Perrin D."/>
            <person name="Phunkhang P."/>
            <person name="Piqani B."/>
            <person name="Purcell S."/>
            <person name="Rachupka T."/>
            <person name="Ramasamy U."/>
            <person name="Rameau R."/>
            <person name="Ray V."/>
            <person name="Raymond C."/>
            <person name="Retta R."/>
            <person name="Richardson S."/>
            <person name="Rise C."/>
            <person name="Rodriguez J."/>
            <person name="Rogers J."/>
            <person name="Rogov P."/>
            <person name="Rutman M."/>
            <person name="Schupbach R."/>
            <person name="Seaman C."/>
            <person name="Settipalli S."/>
            <person name="Sharpe T."/>
            <person name="Sheridan J."/>
            <person name="Sherpa N."/>
            <person name="Shi J."/>
            <person name="Smirnov S."/>
            <person name="Smith C."/>
            <person name="Sougnez C."/>
            <person name="Spencer B."/>
            <person name="Stalker J."/>
            <person name="Stange-thomann N."/>
            <person name="Stavropoulos S."/>
            <person name="Stetson K."/>
            <person name="Stone C."/>
            <person name="Stone S."/>
            <person name="Stubbs M."/>
            <person name="Talamas J."/>
            <person name="Tchuinga P."/>
            <person name="Tenzing P."/>
            <person name="Tesfaye S."/>
            <person name="Theodore J."/>
            <person name="Thoulutsang Y."/>
            <person name="Topham K."/>
            <person name="Towey S."/>
            <person name="Tsamla T."/>
            <person name="Tsomo N."/>
            <person name="Vallee D."/>
            <person name="Vassiliev H."/>
            <person name="Venkataraman V."/>
            <person name="Vinson J."/>
            <person name="Vo A."/>
            <person name="Wade C."/>
            <person name="Wang S."/>
            <person name="Wangchuk T."/>
            <person name="Wangdi T."/>
            <person name="Whittaker C."/>
            <person name="Wilkinson J."/>
            <person name="Wu Y."/>
            <person name="Wyman D."/>
            <person name="Yadav S."/>
            <person name="Yang S."/>
            <person name="Yang X."/>
            <person name="Yeager S."/>
            <person name="Yee E."/>
            <person name="Young G."/>
            <person name="Zainoun J."/>
            <person name="Zembeck L."/>
            <person name="Zimmer A."/>
            <person name="Zody M."/>
            <person name="Lander E."/>
        </authorList>
    </citation>
    <scope>NUCLEOTIDE SEQUENCE [LARGE SCALE GENOMIC DNA]</scope>
</reference>
<feature type="transmembrane region" description="Helical" evidence="1">
    <location>
        <begin position="43"/>
        <end position="62"/>
    </location>
</feature>
<organism evidence="2 3">
    <name type="scientific">Ciona savignyi</name>
    <name type="common">Pacific transparent sea squirt</name>
    <dbReference type="NCBI Taxonomy" id="51511"/>
    <lineage>
        <taxon>Eukaryota</taxon>
        <taxon>Metazoa</taxon>
        <taxon>Chordata</taxon>
        <taxon>Tunicata</taxon>
        <taxon>Ascidiacea</taxon>
        <taxon>Phlebobranchia</taxon>
        <taxon>Cionidae</taxon>
        <taxon>Ciona</taxon>
    </lineage>
</organism>
<dbReference type="PANTHER" id="PTHR13146:SF0">
    <property type="entry name" value="SOLUTE CARRIER FAMILY 35 MEMBER F6"/>
    <property type="match status" value="1"/>
</dbReference>
<keyword evidence="1" id="KW-0472">Membrane</keyword>
<evidence type="ECO:0000313" key="2">
    <source>
        <dbReference type="Ensembl" id="ENSCSAVP00000005648.1"/>
    </source>
</evidence>
<dbReference type="Proteomes" id="UP000007875">
    <property type="component" value="Unassembled WGS sequence"/>
</dbReference>
<dbReference type="GO" id="GO:0016020">
    <property type="term" value="C:membrane"/>
    <property type="evidence" value="ECO:0007669"/>
    <property type="project" value="TreeGrafter"/>
</dbReference>
<dbReference type="Ensembl" id="ENSCSAVT00000005723.1">
    <property type="protein sequence ID" value="ENSCSAVP00000005648.1"/>
    <property type="gene ID" value="ENSCSAVG00000003365.1"/>
</dbReference>
<reference evidence="2" key="3">
    <citation type="submission" date="2025-09" db="UniProtKB">
        <authorList>
            <consortium name="Ensembl"/>
        </authorList>
    </citation>
    <scope>IDENTIFICATION</scope>
</reference>
<dbReference type="GeneTree" id="ENSGT00390000017237"/>
<keyword evidence="1" id="KW-1133">Transmembrane helix</keyword>
<keyword evidence="3" id="KW-1185">Reference proteome</keyword>
<name>H2YJZ9_CIOSA</name>
<proteinExistence type="predicted"/>
<sequence length="162" mass="17888">MTILGTLLIPMYYIPAGEFSGNPRGVLEDALDGLYQIGQNPTIALAQLGNICSIAFFNFFGISVTKQLNATTRMVLDSIRTVVIWAVSLAVKWESFQYLQVIGFVILIVGTAFYNNLIPLPCLDLPSSVDPINETDTEYQNDDVNEKTLLLYDTQGDDGKEV</sequence>
<accession>H2YJZ9</accession>
<dbReference type="HOGENOM" id="CLU_1634805_0_0_1"/>
<evidence type="ECO:0008006" key="4">
    <source>
        <dbReference type="Google" id="ProtNLM"/>
    </source>
</evidence>
<reference evidence="2" key="2">
    <citation type="submission" date="2025-08" db="UniProtKB">
        <authorList>
            <consortium name="Ensembl"/>
        </authorList>
    </citation>
    <scope>IDENTIFICATION</scope>
</reference>
<evidence type="ECO:0000256" key="1">
    <source>
        <dbReference type="SAM" id="Phobius"/>
    </source>
</evidence>
<keyword evidence="1" id="KW-0812">Transmembrane</keyword>
<evidence type="ECO:0000313" key="3">
    <source>
        <dbReference type="Proteomes" id="UP000007875"/>
    </source>
</evidence>
<dbReference type="PANTHER" id="PTHR13146">
    <property type="match status" value="1"/>
</dbReference>
<dbReference type="eggNOG" id="KOG3912">
    <property type="taxonomic scope" value="Eukaryota"/>
</dbReference>